<keyword evidence="8" id="KW-0206">Cytoskeleton</keyword>
<evidence type="ECO:0000256" key="4">
    <source>
        <dbReference type="ARBA" id="ARBA00022618"/>
    </source>
</evidence>
<dbReference type="PANTHER" id="PTHR31570">
    <property type="entry name" value="HAUS AUGMIN-LIKE COMPLEX SUBUNIT 1"/>
    <property type="match status" value="1"/>
</dbReference>
<evidence type="ECO:0000256" key="6">
    <source>
        <dbReference type="ARBA" id="ARBA00022776"/>
    </source>
</evidence>
<keyword evidence="5" id="KW-0493">Microtubule</keyword>
<sequence length="285" mass="31679">MDSPGDWTAAALFSPSKARAQQAQQRDWAAVDIWLAKQYGKRLPAFERNEDTLEALLALANVNEDADEQRLLVDKVGRQALQAHGRTSPEVDDVYQRLLDTLDHDGRQHLDILASLAVELGTAETAEMAQSICNLTAQRFELSEQVARCEAQQAALQRELQKTKAVLQILRNEAFQPPSDLSEQTAEMARSTKQLRTKLVEYDERTSPLRSSSIIGPSLEDVLKQAASSEAQQARLSALENELCAYEGLPPDPKAAKGKLEVARSQLRKLTAERDERFEELADAT</sequence>
<evidence type="ECO:0000256" key="7">
    <source>
        <dbReference type="ARBA" id="ARBA00023054"/>
    </source>
</evidence>
<comment type="similarity">
    <text evidence="2">Belongs to the HAUS1 family.</text>
</comment>
<name>A0AAE0WSL0_9PEZI</name>
<evidence type="ECO:0008006" key="13">
    <source>
        <dbReference type="Google" id="ProtNLM"/>
    </source>
</evidence>
<protein>
    <recommendedName>
        <fullName evidence="13">HAUS augmin-like complex subunit 1</fullName>
    </recommendedName>
</protein>
<evidence type="ECO:0000256" key="2">
    <source>
        <dbReference type="ARBA" id="ARBA00005479"/>
    </source>
</evidence>
<keyword evidence="12" id="KW-1185">Reference proteome</keyword>
<comment type="subcellular location">
    <subcellularLocation>
        <location evidence="1">Cytoplasm</location>
        <location evidence="1">Cytoskeleton</location>
        <location evidence="1">Spindle</location>
    </subcellularLocation>
</comment>
<evidence type="ECO:0000256" key="9">
    <source>
        <dbReference type="ARBA" id="ARBA00023306"/>
    </source>
</evidence>
<dbReference type="GO" id="GO:0051225">
    <property type="term" value="P:spindle assembly"/>
    <property type="evidence" value="ECO:0007669"/>
    <property type="project" value="InterPro"/>
</dbReference>
<dbReference type="GO" id="GO:0005829">
    <property type="term" value="C:cytosol"/>
    <property type="evidence" value="ECO:0007669"/>
    <property type="project" value="TreeGrafter"/>
</dbReference>
<proteinExistence type="inferred from homology"/>
<evidence type="ECO:0000313" key="11">
    <source>
        <dbReference type="EMBL" id="KAK3677141.1"/>
    </source>
</evidence>
<evidence type="ECO:0000256" key="10">
    <source>
        <dbReference type="SAM" id="Coils"/>
    </source>
</evidence>
<dbReference type="GO" id="GO:0051301">
    <property type="term" value="P:cell division"/>
    <property type="evidence" value="ECO:0007669"/>
    <property type="project" value="UniProtKB-KW"/>
</dbReference>
<evidence type="ECO:0000313" key="12">
    <source>
        <dbReference type="Proteomes" id="UP001274830"/>
    </source>
</evidence>
<dbReference type="Proteomes" id="UP001274830">
    <property type="component" value="Unassembled WGS sequence"/>
</dbReference>
<dbReference type="EMBL" id="JAUTXT010000007">
    <property type="protein sequence ID" value="KAK3677141.1"/>
    <property type="molecule type" value="Genomic_DNA"/>
</dbReference>
<keyword evidence="3" id="KW-0963">Cytoplasm</keyword>
<feature type="coiled-coil region" evidence="10">
    <location>
        <begin position="139"/>
        <end position="173"/>
    </location>
</feature>
<dbReference type="PANTHER" id="PTHR31570:SF1">
    <property type="entry name" value="HAUS AUGMIN-LIKE COMPLEX SUBUNIT 1"/>
    <property type="match status" value="1"/>
</dbReference>
<dbReference type="Pfam" id="PF25762">
    <property type="entry name" value="HAUS1"/>
    <property type="match status" value="1"/>
</dbReference>
<accession>A0AAE0WSL0</accession>
<gene>
    <name evidence="11" type="ORF">LTR78_002679</name>
</gene>
<keyword evidence="9" id="KW-0131">Cell cycle</keyword>
<evidence type="ECO:0000256" key="1">
    <source>
        <dbReference type="ARBA" id="ARBA00004186"/>
    </source>
</evidence>
<evidence type="ECO:0000256" key="5">
    <source>
        <dbReference type="ARBA" id="ARBA00022701"/>
    </source>
</evidence>
<dbReference type="GO" id="GO:0005819">
    <property type="term" value="C:spindle"/>
    <property type="evidence" value="ECO:0007669"/>
    <property type="project" value="UniProtKB-SubCell"/>
</dbReference>
<dbReference type="GO" id="GO:0005874">
    <property type="term" value="C:microtubule"/>
    <property type="evidence" value="ECO:0007669"/>
    <property type="project" value="UniProtKB-KW"/>
</dbReference>
<keyword evidence="4" id="KW-0132">Cell division</keyword>
<evidence type="ECO:0000256" key="8">
    <source>
        <dbReference type="ARBA" id="ARBA00023212"/>
    </source>
</evidence>
<evidence type="ECO:0000256" key="3">
    <source>
        <dbReference type="ARBA" id="ARBA00022490"/>
    </source>
</evidence>
<dbReference type="GO" id="GO:0070652">
    <property type="term" value="C:HAUS complex"/>
    <property type="evidence" value="ECO:0007669"/>
    <property type="project" value="InterPro"/>
</dbReference>
<organism evidence="11 12">
    <name type="scientific">Recurvomyces mirabilis</name>
    <dbReference type="NCBI Taxonomy" id="574656"/>
    <lineage>
        <taxon>Eukaryota</taxon>
        <taxon>Fungi</taxon>
        <taxon>Dikarya</taxon>
        <taxon>Ascomycota</taxon>
        <taxon>Pezizomycotina</taxon>
        <taxon>Dothideomycetes</taxon>
        <taxon>Dothideomycetidae</taxon>
        <taxon>Mycosphaerellales</taxon>
        <taxon>Teratosphaeriaceae</taxon>
        <taxon>Recurvomyces</taxon>
    </lineage>
</organism>
<comment type="caution">
    <text evidence="11">The sequence shown here is derived from an EMBL/GenBank/DDBJ whole genome shotgun (WGS) entry which is preliminary data.</text>
</comment>
<dbReference type="InterPro" id="IPR026243">
    <property type="entry name" value="HAUS1"/>
</dbReference>
<dbReference type="AlphaFoldDB" id="A0AAE0WSL0"/>
<reference evidence="11" key="1">
    <citation type="submission" date="2023-07" db="EMBL/GenBank/DDBJ databases">
        <title>Black Yeasts Isolated from many extreme environments.</title>
        <authorList>
            <person name="Coleine C."/>
            <person name="Stajich J.E."/>
            <person name="Selbmann L."/>
        </authorList>
    </citation>
    <scope>NUCLEOTIDE SEQUENCE</scope>
    <source>
        <strain evidence="11">CCFEE 5485</strain>
    </source>
</reference>
<keyword evidence="6" id="KW-0498">Mitosis</keyword>
<keyword evidence="7 10" id="KW-0175">Coiled coil</keyword>